<dbReference type="Pfam" id="PF16845">
    <property type="entry name" value="SQAPI"/>
    <property type="match status" value="4"/>
</dbReference>
<keyword evidence="3" id="KW-0812">Transmembrane</keyword>
<dbReference type="SUPFAM" id="SSF54403">
    <property type="entry name" value="Cystatin/monellin"/>
    <property type="match status" value="3"/>
</dbReference>
<keyword evidence="3" id="KW-1133">Transmembrane helix</keyword>
<evidence type="ECO:0000259" key="4">
    <source>
        <dbReference type="SMART" id="SM00043"/>
    </source>
</evidence>
<dbReference type="PANTHER" id="PTHR47364:SF5">
    <property type="entry name" value="CYSTEINE PROTEINASE INHIBITOR 4"/>
    <property type="match status" value="1"/>
</dbReference>
<dbReference type="EMBL" id="JAGKQM010000001">
    <property type="protein sequence ID" value="KAH0942248.1"/>
    <property type="molecule type" value="Genomic_DNA"/>
</dbReference>
<feature type="domain" description="Cystatin" evidence="4">
    <location>
        <begin position="198"/>
        <end position="292"/>
    </location>
</feature>
<name>A0ABQ8ENG4_BRANA</name>
<feature type="transmembrane region" description="Helical" evidence="3">
    <location>
        <begin position="268"/>
        <end position="289"/>
    </location>
</feature>
<accession>A0ABQ8ENG4</accession>
<keyword evidence="6" id="KW-1185">Reference proteome</keyword>
<evidence type="ECO:0000256" key="2">
    <source>
        <dbReference type="ARBA" id="ARBA00022704"/>
    </source>
</evidence>
<feature type="domain" description="Cystatin" evidence="4">
    <location>
        <begin position="293"/>
        <end position="376"/>
    </location>
</feature>
<dbReference type="Proteomes" id="UP000824890">
    <property type="component" value="Unassembled WGS sequence"/>
</dbReference>
<evidence type="ECO:0000313" key="5">
    <source>
        <dbReference type="EMBL" id="KAH0942248.1"/>
    </source>
</evidence>
<gene>
    <name evidence="5" type="ORF">HID58_001885</name>
</gene>
<dbReference type="SMART" id="SM00043">
    <property type="entry name" value="CY"/>
    <property type="match status" value="3"/>
</dbReference>
<evidence type="ECO:0000313" key="6">
    <source>
        <dbReference type="Proteomes" id="UP000824890"/>
    </source>
</evidence>
<dbReference type="InterPro" id="IPR000010">
    <property type="entry name" value="Cystatin_dom"/>
</dbReference>
<dbReference type="InterPro" id="IPR046350">
    <property type="entry name" value="Cystatin_sf"/>
</dbReference>
<dbReference type="Gene3D" id="3.10.450.10">
    <property type="match status" value="3"/>
</dbReference>
<organism evidence="5 6">
    <name type="scientific">Brassica napus</name>
    <name type="common">Rape</name>
    <dbReference type="NCBI Taxonomy" id="3708"/>
    <lineage>
        <taxon>Eukaryota</taxon>
        <taxon>Viridiplantae</taxon>
        <taxon>Streptophyta</taxon>
        <taxon>Embryophyta</taxon>
        <taxon>Tracheophyta</taxon>
        <taxon>Spermatophyta</taxon>
        <taxon>Magnoliopsida</taxon>
        <taxon>eudicotyledons</taxon>
        <taxon>Gunneridae</taxon>
        <taxon>Pentapetalae</taxon>
        <taxon>rosids</taxon>
        <taxon>malvids</taxon>
        <taxon>Brassicales</taxon>
        <taxon>Brassicaceae</taxon>
        <taxon>Brassiceae</taxon>
        <taxon>Brassica</taxon>
    </lineage>
</organism>
<sequence length="380" mass="41726">MKIDLSDLNIQSLANYAINEHNMKSKVNPVFVKIVEEKEQMDLSDPNIQAVAKYAVDEHNKQITGNLVFVKILKGKEQVVAGKTYSLTIAAKNGGAGTKNYEAVVVETMRSHHFGLQNISNYIHLALISPHIDTRSCLANVRRGFALVFCFILLLLSSNIGCSNARRLGFHKQHHKVASSAQDVVNGGGRKRVLGGVETGGEVVPIDLSDLNIQSLANYAINEHNVQSKANLVFVKIVEGKEQVVTGKRYDLTIAAKDGSGATKNYEAIVSLICFSLILLPLIFVVEAFPGDGELVSIKDVSARNIREVAKYAIDEHNSESDDNLVFVKIIEGKWKVRSAILIYDLTIAAKNEGGATKNYKTVVMESGRDKILYSFNEIP</sequence>
<feature type="transmembrane region" description="Helical" evidence="3">
    <location>
        <begin position="144"/>
        <end position="162"/>
    </location>
</feature>
<dbReference type="CDD" id="cd00042">
    <property type="entry name" value="CY"/>
    <property type="match status" value="2"/>
</dbReference>
<keyword evidence="2" id="KW-0789">Thiol protease inhibitor</keyword>
<comment type="caution">
    <text evidence="5">The sequence shown here is derived from an EMBL/GenBank/DDBJ whole genome shotgun (WGS) entry which is preliminary data.</text>
</comment>
<keyword evidence="1" id="KW-0646">Protease inhibitor</keyword>
<keyword evidence="3" id="KW-0472">Membrane</keyword>
<evidence type="ECO:0000256" key="3">
    <source>
        <dbReference type="SAM" id="Phobius"/>
    </source>
</evidence>
<proteinExistence type="predicted"/>
<evidence type="ECO:0000256" key="1">
    <source>
        <dbReference type="ARBA" id="ARBA00022690"/>
    </source>
</evidence>
<dbReference type="PANTHER" id="PTHR47364">
    <property type="entry name" value="CYSTEINE PROTEINASE INHIBITOR 5"/>
    <property type="match status" value="1"/>
</dbReference>
<reference evidence="5 6" key="1">
    <citation type="submission" date="2021-05" db="EMBL/GenBank/DDBJ databases">
        <title>Genome Assembly of Synthetic Allotetraploid Brassica napus Reveals Homoeologous Exchanges between Subgenomes.</title>
        <authorList>
            <person name="Davis J.T."/>
        </authorList>
    </citation>
    <scope>NUCLEOTIDE SEQUENCE [LARGE SCALE GENOMIC DNA]</scope>
    <source>
        <strain evidence="6">cv. Da-Ae</strain>
        <tissue evidence="5">Seedling</tissue>
    </source>
</reference>
<feature type="domain" description="Cystatin" evidence="4">
    <location>
        <begin position="30"/>
        <end position="131"/>
    </location>
</feature>
<protein>
    <recommendedName>
        <fullName evidence="4">Cystatin domain-containing protein</fullName>
    </recommendedName>
</protein>